<protein>
    <submittedName>
        <fullName evidence="1">Uncharacterized protein</fullName>
    </submittedName>
</protein>
<reference evidence="1 2" key="1">
    <citation type="submission" date="2012-10" db="EMBL/GenBank/DDBJ databases">
        <authorList>
            <person name="Harkins D.M."/>
            <person name="Durkin A.S."/>
            <person name="Brinkac L.M."/>
            <person name="Haft D.H."/>
            <person name="Selengut J.D."/>
            <person name="Sanka R."/>
            <person name="DePew J."/>
            <person name="Purushe J."/>
            <person name="Whelen A.C."/>
            <person name="Vinetz J.M."/>
            <person name="Sutton G.G."/>
            <person name="Nierman W.C."/>
            <person name="Fouts D.E."/>
        </authorList>
    </citation>
    <scope>NUCLEOTIDE SEQUENCE [LARGE SCALE GENOMIC DNA]</scope>
    <source>
        <strain evidence="1 2">2006001853</strain>
    </source>
</reference>
<evidence type="ECO:0000313" key="1">
    <source>
        <dbReference type="EMBL" id="EKR63748.1"/>
    </source>
</evidence>
<organism evidence="1 2">
    <name type="scientific">Leptospira weilii str. 2006001853</name>
    <dbReference type="NCBI Taxonomy" id="1001589"/>
    <lineage>
        <taxon>Bacteria</taxon>
        <taxon>Pseudomonadati</taxon>
        <taxon>Spirochaetota</taxon>
        <taxon>Spirochaetia</taxon>
        <taxon>Leptospirales</taxon>
        <taxon>Leptospiraceae</taxon>
        <taxon>Leptospira</taxon>
    </lineage>
</organism>
<sequence>MQAQSLFLTFLIGSFETGSKSTLRILKSDTFSFDSYWRQAGI</sequence>
<evidence type="ECO:0000313" key="2">
    <source>
        <dbReference type="Proteomes" id="UP000001338"/>
    </source>
</evidence>
<dbReference type="AlphaFoldDB" id="A0A828Z1Y3"/>
<dbReference type="EMBL" id="AFLV02000057">
    <property type="protein sequence ID" value="EKR63748.1"/>
    <property type="molecule type" value="Genomic_DNA"/>
</dbReference>
<dbReference type="Proteomes" id="UP000001338">
    <property type="component" value="Unassembled WGS sequence"/>
</dbReference>
<gene>
    <name evidence="1" type="ORF">LEP1GSC036_4555</name>
</gene>
<accession>A0A828Z1Y3</accession>
<proteinExistence type="predicted"/>
<name>A0A828Z1Y3_9LEPT</name>
<comment type="caution">
    <text evidence="1">The sequence shown here is derived from an EMBL/GenBank/DDBJ whole genome shotgun (WGS) entry which is preliminary data.</text>
</comment>